<proteinExistence type="predicted"/>
<evidence type="ECO:0000313" key="3">
    <source>
        <dbReference type="Proteomes" id="UP001208570"/>
    </source>
</evidence>
<organism evidence="2 3">
    <name type="scientific">Paralvinella palmiformis</name>
    <dbReference type="NCBI Taxonomy" id="53620"/>
    <lineage>
        <taxon>Eukaryota</taxon>
        <taxon>Metazoa</taxon>
        <taxon>Spiralia</taxon>
        <taxon>Lophotrochozoa</taxon>
        <taxon>Annelida</taxon>
        <taxon>Polychaeta</taxon>
        <taxon>Sedentaria</taxon>
        <taxon>Canalipalpata</taxon>
        <taxon>Terebellida</taxon>
        <taxon>Terebelliformia</taxon>
        <taxon>Alvinellidae</taxon>
        <taxon>Paralvinella</taxon>
    </lineage>
</organism>
<keyword evidence="1" id="KW-1133">Transmembrane helix</keyword>
<evidence type="ECO:0000256" key="1">
    <source>
        <dbReference type="SAM" id="Phobius"/>
    </source>
</evidence>
<evidence type="ECO:0000313" key="2">
    <source>
        <dbReference type="EMBL" id="KAK2155394.1"/>
    </source>
</evidence>
<feature type="transmembrane region" description="Helical" evidence="1">
    <location>
        <begin position="50"/>
        <end position="68"/>
    </location>
</feature>
<keyword evidence="3" id="KW-1185">Reference proteome</keyword>
<dbReference type="Proteomes" id="UP001208570">
    <property type="component" value="Unassembled WGS sequence"/>
</dbReference>
<reference evidence="2" key="1">
    <citation type="journal article" date="2023" name="Mol. Biol. Evol.">
        <title>Third-Generation Sequencing Reveals the Adaptive Role of the Epigenome in Three Deep-Sea Polychaetes.</title>
        <authorList>
            <person name="Perez M."/>
            <person name="Aroh O."/>
            <person name="Sun Y."/>
            <person name="Lan Y."/>
            <person name="Juniper S.K."/>
            <person name="Young C.R."/>
            <person name="Angers B."/>
            <person name="Qian P.Y."/>
        </authorList>
    </citation>
    <scope>NUCLEOTIDE SEQUENCE</scope>
    <source>
        <strain evidence="2">P08H-3</strain>
    </source>
</reference>
<keyword evidence="1" id="KW-0812">Transmembrane</keyword>
<sequence length="420" mass="48955">MKRPSITTKNMHNQRTNQFAIRRAVVTASFSLTVIVLVDNKMLNVLRRRSLNILLFVVAIVTLFYGALKILQSVLKADNVHFHRHLCTHKLFRKYYQDNGFFPSAGRWKGNDESAYFSPDDCEFHDPLIQQSQVAKCFLQANISYVVVLGDSNGGHNFEALLSLIGGNRCNEVKKEAMGDTRYIPDINYFGRENQSWARFITYKKRSCTTCTNRIVVCHVTEASQYRAVKLEFVSLSRSIDQTVTIEKYIDNNSSEYFAASSSQEFYFKYYFKNRYPDIIVLFPPFNHDKRAKMSQNRNDTKRLKSILDDYVPRTTRIFYIPAFSEFENKRKGSTYFNKKYHGYLAATKINWLNHKLYSMLEKDLLRGNGNVYGFLDVFTISKSRENWSTDGVHMKSVWYKNEMSMFLQLFCNSVSHGAF</sequence>
<dbReference type="EMBL" id="JAODUP010000241">
    <property type="protein sequence ID" value="KAK2155394.1"/>
    <property type="molecule type" value="Genomic_DNA"/>
</dbReference>
<dbReference type="AlphaFoldDB" id="A0AAD9N5U0"/>
<accession>A0AAD9N5U0</accession>
<protein>
    <submittedName>
        <fullName evidence="2">Uncharacterized protein</fullName>
    </submittedName>
</protein>
<name>A0AAD9N5U0_9ANNE</name>
<feature type="transmembrane region" description="Helical" evidence="1">
    <location>
        <begin position="20"/>
        <end position="38"/>
    </location>
</feature>
<keyword evidence="1" id="KW-0472">Membrane</keyword>
<comment type="caution">
    <text evidence="2">The sequence shown here is derived from an EMBL/GenBank/DDBJ whole genome shotgun (WGS) entry which is preliminary data.</text>
</comment>
<gene>
    <name evidence="2" type="ORF">LSH36_241g02017</name>
</gene>